<evidence type="ECO:0000313" key="2">
    <source>
        <dbReference type="Proteomes" id="UP000276133"/>
    </source>
</evidence>
<dbReference type="InterPro" id="IPR036397">
    <property type="entry name" value="RNaseH_sf"/>
</dbReference>
<dbReference type="OrthoDB" id="9996331at2759"/>
<reference evidence="1 2" key="1">
    <citation type="journal article" date="2018" name="Sci. Rep.">
        <title>Genomic signatures of local adaptation to the degree of environmental predictability in rotifers.</title>
        <authorList>
            <person name="Franch-Gras L."/>
            <person name="Hahn C."/>
            <person name="Garcia-Roger E.M."/>
            <person name="Carmona M.J."/>
            <person name="Serra M."/>
            <person name="Gomez A."/>
        </authorList>
    </citation>
    <scope>NUCLEOTIDE SEQUENCE [LARGE SCALE GENOMIC DNA]</scope>
    <source>
        <strain evidence="1">HYR1</strain>
    </source>
</reference>
<gene>
    <name evidence="1" type="ORF">BpHYR1_015134</name>
</gene>
<protein>
    <submittedName>
        <fullName evidence="1">Uncharacterized protein</fullName>
    </submittedName>
</protein>
<dbReference type="EMBL" id="REGN01000199">
    <property type="protein sequence ID" value="RNA43629.1"/>
    <property type="molecule type" value="Genomic_DNA"/>
</dbReference>
<dbReference type="GO" id="GO:0003676">
    <property type="term" value="F:nucleic acid binding"/>
    <property type="evidence" value="ECO:0007669"/>
    <property type="project" value="InterPro"/>
</dbReference>
<name>A0A3M7T6T5_BRAPC</name>
<dbReference type="AlphaFoldDB" id="A0A3M7T6T5"/>
<comment type="caution">
    <text evidence="1">The sequence shown here is derived from an EMBL/GenBank/DDBJ whole genome shotgun (WGS) entry which is preliminary data.</text>
</comment>
<evidence type="ECO:0000313" key="1">
    <source>
        <dbReference type="EMBL" id="RNA43629.1"/>
    </source>
</evidence>
<dbReference type="Gene3D" id="3.30.420.10">
    <property type="entry name" value="Ribonuclease H-like superfamily/Ribonuclease H"/>
    <property type="match status" value="1"/>
</dbReference>
<dbReference type="Proteomes" id="UP000276133">
    <property type="component" value="Unassembled WGS sequence"/>
</dbReference>
<organism evidence="1 2">
    <name type="scientific">Brachionus plicatilis</name>
    <name type="common">Marine rotifer</name>
    <name type="synonym">Brachionus muelleri</name>
    <dbReference type="NCBI Taxonomy" id="10195"/>
    <lineage>
        <taxon>Eukaryota</taxon>
        <taxon>Metazoa</taxon>
        <taxon>Spiralia</taxon>
        <taxon>Gnathifera</taxon>
        <taxon>Rotifera</taxon>
        <taxon>Eurotatoria</taxon>
        <taxon>Monogononta</taxon>
        <taxon>Pseudotrocha</taxon>
        <taxon>Ploima</taxon>
        <taxon>Brachionidae</taxon>
        <taxon>Brachionus</taxon>
    </lineage>
</organism>
<proteinExistence type="predicted"/>
<sequence length="279" mass="32246">MNFFLNTTFIFVSSTNRFKAYSVCKLQTSFVYTTNEQNSFLRHRLKQIFLLNFEGLSALLTQYLSIKNPIDINCVNNHYVKLIFQASKINSKSTLVLFGSGNKEINKKGEKRGTWIREYKEAGKVFHSFPTEHPRSVTTHLNVKRVKRLVQTHSQRQISYILNISLGSVASTIKQSKLKPYKLRKIPLLTNDHIKFKNLPVMFSDEKKFTVDGGLNKQKPEASHLPMTRTEGNRLCGSNRWVFQKDGTKPYTANITKANCRNNLHMFVEKRVWPPNSPD</sequence>
<accession>A0A3M7T6T5</accession>
<keyword evidence="2" id="KW-1185">Reference proteome</keyword>